<evidence type="ECO:0000256" key="2">
    <source>
        <dbReference type="ARBA" id="ARBA00004496"/>
    </source>
</evidence>
<dbReference type="SUPFAM" id="SSF140984">
    <property type="entry name" value="PTPA-like"/>
    <property type="match status" value="1"/>
</dbReference>
<dbReference type="OMA" id="SWIKINA"/>
<name>A9V701_MONBE</name>
<dbReference type="GO" id="GO:0007052">
    <property type="term" value="P:mitotic spindle organization"/>
    <property type="evidence" value="ECO:0000318"/>
    <property type="project" value="GO_Central"/>
</dbReference>
<dbReference type="eggNOG" id="KOG2867">
    <property type="taxonomic scope" value="Eukaryota"/>
</dbReference>
<evidence type="ECO:0000256" key="1">
    <source>
        <dbReference type="ARBA" id="ARBA00000971"/>
    </source>
</evidence>
<dbReference type="Pfam" id="PF03095">
    <property type="entry name" value="PTPA"/>
    <property type="match status" value="1"/>
</dbReference>
<keyword evidence="6 7" id="KW-0413">Isomerase</keyword>
<keyword evidence="9" id="KW-1185">Reference proteome</keyword>
<dbReference type="EMBL" id="CH991564">
    <property type="protein sequence ID" value="EDQ86635.1"/>
    <property type="molecule type" value="Genomic_DNA"/>
</dbReference>
<dbReference type="Gene3D" id="1.20.120.1150">
    <property type="match status" value="1"/>
</dbReference>
<dbReference type="GeneID" id="5893825"/>
<dbReference type="PANTHER" id="PTHR10012:SF0">
    <property type="entry name" value="SERINE_THREONINE-PROTEIN PHOSPHATASE 2A ACTIVATOR"/>
    <property type="match status" value="1"/>
</dbReference>
<evidence type="ECO:0000313" key="8">
    <source>
        <dbReference type="EMBL" id="EDQ86635.1"/>
    </source>
</evidence>
<dbReference type="EC" id="5.2.1.8" evidence="7"/>
<dbReference type="GO" id="GO:0005634">
    <property type="term" value="C:nucleus"/>
    <property type="evidence" value="ECO:0000318"/>
    <property type="project" value="GO_Central"/>
</dbReference>
<evidence type="ECO:0000256" key="6">
    <source>
        <dbReference type="ARBA" id="ARBA00023235"/>
    </source>
</evidence>
<evidence type="ECO:0000256" key="7">
    <source>
        <dbReference type="RuleBase" id="RU361210"/>
    </source>
</evidence>
<comment type="similarity">
    <text evidence="3 7">Belongs to the PTPA-type PPIase family.</text>
</comment>
<keyword evidence="4 7" id="KW-0963">Cytoplasm</keyword>
<dbReference type="InParanoid" id="A9V701"/>
<dbReference type="FunCoup" id="A9V701">
    <property type="interactions" value="1079"/>
</dbReference>
<reference evidence="8 9" key="1">
    <citation type="journal article" date="2008" name="Nature">
        <title>The genome of the choanoflagellate Monosiga brevicollis and the origin of metazoans.</title>
        <authorList>
            <consortium name="JGI Sequencing"/>
            <person name="King N."/>
            <person name="Westbrook M.J."/>
            <person name="Young S.L."/>
            <person name="Kuo A."/>
            <person name="Abedin M."/>
            <person name="Chapman J."/>
            <person name="Fairclough S."/>
            <person name="Hellsten U."/>
            <person name="Isogai Y."/>
            <person name="Letunic I."/>
            <person name="Marr M."/>
            <person name="Pincus D."/>
            <person name="Putnam N."/>
            <person name="Rokas A."/>
            <person name="Wright K.J."/>
            <person name="Zuzow R."/>
            <person name="Dirks W."/>
            <person name="Good M."/>
            <person name="Goodstein D."/>
            <person name="Lemons D."/>
            <person name="Li W."/>
            <person name="Lyons J.B."/>
            <person name="Morris A."/>
            <person name="Nichols S."/>
            <person name="Richter D.J."/>
            <person name="Salamov A."/>
            <person name="Bork P."/>
            <person name="Lim W.A."/>
            <person name="Manning G."/>
            <person name="Miller W.T."/>
            <person name="McGinnis W."/>
            <person name="Shapiro H."/>
            <person name="Tjian R."/>
            <person name="Grigoriev I.V."/>
            <person name="Rokhsar D."/>
        </authorList>
    </citation>
    <scope>NUCLEOTIDE SEQUENCE [LARGE SCALE GENOMIC DNA]</scope>
    <source>
        <strain evidence="9">MX1 / ATCC 50154</strain>
    </source>
</reference>
<dbReference type="AlphaFoldDB" id="A9V701"/>
<dbReference type="FunFam" id="1.20.120.1150:FF:000005">
    <property type="entry name" value="Serine/threonine-protein phosphatase 2A activator"/>
    <property type="match status" value="1"/>
</dbReference>
<comment type="catalytic activity">
    <reaction evidence="1 7">
        <text>[protein]-peptidylproline (omega=180) = [protein]-peptidylproline (omega=0)</text>
        <dbReference type="Rhea" id="RHEA:16237"/>
        <dbReference type="Rhea" id="RHEA-COMP:10747"/>
        <dbReference type="Rhea" id="RHEA-COMP:10748"/>
        <dbReference type="ChEBI" id="CHEBI:83833"/>
        <dbReference type="ChEBI" id="CHEBI:83834"/>
        <dbReference type="EC" id="5.2.1.8"/>
    </reaction>
</comment>
<protein>
    <recommendedName>
        <fullName evidence="7">Serine/threonine-protein phosphatase 2A activator</fullName>
        <ecNumber evidence="7">5.2.1.8</ecNumber>
    </recommendedName>
    <alternativeName>
        <fullName evidence="7">Phosphotyrosyl phosphatase activator</fullName>
    </alternativeName>
</protein>
<evidence type="ECO:0000256" key="5">
    <source>
        <dbReference type="ARBA" id="ARBA00023110"/>
    </source>
</evidence>
<dbReference type="GO" id="GO:0008160">
    <property type="term" value="F:protein tyrosine phosphatase activator activity"/>
    <property type="evidence" value="ECO:0000318"/>
    <property type="project" value="GO_Central"/>
</dbReference>
<accession>A9V701</accession>
<dbReference type="GO" id="GO:0003755">
    <property type="term" value="F:peptidyl-prolyl cis-trans isomerase activity"/>
    <property type="evidence" value="ECO:0000318"/>
    <property type="project" value="GO_Central"/>
</dbReference>
<gene>
    <name evidence="8" type="ORF">MONBRDRAFT_33707</name>
</gene>
<dbReference type="KEGG" id="mbr:MONBRDRAFT_33707"/>
<evidence type="ECO:0000256" key="3">
    <source>
        <dbReference type="ARBA" id="ARBA00011019"/>
    </source>
</evidence>
<keyword evidence="5 7" id="KW-0697">Rotamase</keyword>
<organism evidence="8 9">
    <name type="scientific">Monosiga brevicollis</name>
    <name type="common">Choanoflagellate</name>
    <dbReference type="NCBI Taxonomy" id="81824"/>
    <lineage>
        <taxon>Eukaryota</taxon>
        <taxon>Choanoflagellata</taxon>
        <taxon>Craspedida</taxon>
        <taxon>Salpingoecidae</taxon>
        <taxon>Monosiga</taxon>
    </lineage>
</organism>
<sequence length="369" mass="40476">MLPEKRISSPDDVERFKSTSAYKKLVSFVQTLAHDVEGSTIQDVGPGSEAVQRIVQAIERLNALIDETPPAEQRARFGNPAFKDWFAKMKELVPELVDSIVGAANQGHVEELSLYLSESFGNATRIDYGSGHELNFVAFLCCLALLRVVTPQDGRGLCLVAFNRYLALVRRIQTTYNLEPAGSHGVWGLDDFQFLCYYWGAAQLVGQDDMVTPKAIPDEKAAKAHGEANLFFAALAFIHRTKTGPFHEHSRFLFDMSGAASWSKVYKGLFKMYKDEVLHKFPVIQHFFFGSLLPFEAGSGQSTPVGVAVTTPAPTARPVDPARAAPGEMPLTGFPGRGGPTHFNPDLVRGPPVEMRTGTARVAETGSFR</sequence>
<dbReference type="InterPro" id="IPR037218">
    <property type="entry name" value="PTPA_sf"/>
</dbReference>
<dbReference type="PIRSF" id="PIRSF016325">
    <property type="entry name" value="Phstyr_phstse_ac"/>
    <property type="match status" value="1"/>
</dbReference>
<dbReference type="CDD" id="cd04087">
    <property type="entry name" value="PTPA"/>
    <property type="match status" value="1"/>
</dbReference>
<dbReference type="GO" id="GO:0000159">
    <property type="term" value="C:protein phosphatase type 2A complex"/>
    <property type="evidence" value="ECO:0000318"/>
    <property type="project" value="GO_Central"/>
</dbReference>
<dbReference type="GO" id="GO:0005737">
    <property type="term" value="C:cytoplasm"/>
    <property type="evidence" value="ECO:0000318"/>
    <property type="project" value="GO_Central"/>
</dbReference>
<dbReference type="Proteomes" id="UP000001357">
    <property type="component" value="Unassembled WGS sequence"/>
</dbReference>
<dbReference type="STRING" id="81824.A9V701"/>
<dbReference type="InterPro" id="IPR004327">
    <property type="entry name" value="Phstyr_phstse_ac"/>
</dbReference>
<dbReference type="InterPro" id="IPR043170">
    <property type="entry name" value="PTPA_C_lid"/>
</dbReference>
<proteinExistence type="inferred from homology"/>
<dbReference type="PANTHER" id="PTHR10012">
    <property type="entry name" value="SERINE/THREONINE-PROTEIN PHOSPHATASE 2A REGULATORY SUBUNIT B"/>
    <property type="match status" value="1"/>
</dbReference>
<evidence type="ECO:0000256" key="4">
    <source>
        <dbReference type="ARBA" id="ARBA00022490"/>
    </source>
</evidence>
<comment type="function">
    <text evidence="7">PPIases accelerate the folding of proteins. It catalyzes the cis-trans isomerization of proline imidic peptide bonds in oligopeptides.</text>
</comment>
<comment type="subcellular location">
    <subcellularLocation>
        <location evidence="2 7">Cytoplasm</location>
    </subcellularLocation>
</comment>
<evidence type="ECO:0000313" key="9">
    <source>
        <dbReference type="Proteomes" id="UP000001357"/>
    </source>
</evidence>
<dbReference type="RefSeq" id="XP_001748471.1">
    <property type="nucleotide sequence ID" value="XM_001748419.1"/>
</dbReference>